<evidence type="ECO:0000313" key="2">
    <source>
        <dbReference type="EMBL" id="KAJ8946054.1"/>
    </source>
</evidence>
<feature type="compositionally biased region" description="Polar residues" evidence="1">
    <location>
        <begin position="383"/>
        <end position="394"/>
    </location>
</feature>
<proteinExistence type="predicted"/>
<feature type="compositionally biased region" description="Basic residues" evidence="1">
    <location>
        <begin position="318"/>
        <end position="327"/>
    </location>
</feature>
<protein>
    <submittedName>
        <fullName evidence="2">Uncharacterized protein</fullName>
    </submittedName>
</protein>
<dbReference type="EMBL" id="JANEYF010002466">
    <property type="protein sequence ID" value="KAJ8946054.1"/>
    <property type="molecule type" value="Genomic_DNA"/>
</dbReference>
<comment type="caution">
    <text evidence="2">The sequence shown here is derived from an EMBL/GenBank/DDBJ whole genome shotgun (WGS) entry which is preliminary data.</text>
</comment>
<feature type="region of interest" description="Disordered" evidence="1">
    <location>
        <begin position="311"/>
        <end position="362"/>
    </location>
</feature>
<organism evidence="2 3">
    <name type="scientific">Rhamnusium bicolor</name>
    <dbReference type="NCBI Taxonomy" id="1586634"/>
    <lineage>
        <taxon>Eukaryota</taxon>
        <taxon>Metazoa</taxon>
        <taxon>Ecdysozoa</taxon>
        <taxon>Arthropoda</taxon>
        <taxon>Hexapoda</taxon>
        <taxon>Insecta</taxon>
        <taxon>Pterygota</taxon>
        <taxon>Neoptera</taxon>
        <taxon>Endopterygota</taxon>
        <taxon>Coleoptera</taxon>
        <taxon>Polyphaga</taxon>
        <taxon>Cucujiformia</taxon>
        <taxon>Chrysomeloidea</taxon>
        <taxon>Cerambycidae</taxon>
        <taxon>Lepturinae</taxon>
        <taxon>Rhagiini</taxon>
        <taxon>Rhamnusium</taxon>
    </lineage>
</organism>
<accession>A0AAV8Y3Q0</accession>
<reference evidence="2" key="1">
    <citation type="journal article" date="2023" name="Insect Mol. Biol.">
        <title>Genome sequencing provides insights into the evolution of gene families encoding plant cell wall-degrading enzymes in longhorned beetles.</title>
        <authorList>
            <person name="Shin N.R."/>
            <person name="Okamura Y."/>
            <person name="Kirsch R."/>
            <person name="Pauchet Y."/>
        </authorList>
    </citation>
    <scope>NUCLEOTIDE SEQUENCE</scope>
    <source>
        <strain evidence="2">RBIC_L_NR</strain>
    </source>
</reference>
<dbReference type="AlphaFoldDB" id="A0AAV8Y3Q0"/>
<dbReference type="Proteomes" id="UP001162156">
    <property type="component" value="Unassembled WGS sequence"/>
</dbReference>
<evidence type="ECO:0000313" key="3">
    <source>
        <dbReference type="Proteomes" id="UP001162156"/>
    </source>
</evidence>
<feature type="region of interest" description="Disordered" evidence="1">
    <location>
        <begin position="383"/>
        <end position="412"/>
    </location>
</feature>
<gene>
    <name evidence="2" type="ORF">NQ314_008990</name>
</gene>
<sequence>MEIEPRIVHDLPMHQPIERTKSDPNSLARQRLNSNSRRLLLMHQKSIDLTPAESSDDDYLYKQIPSAPPITKYKGTHFEMPSAEFGHFDILKRDVEGLKTKFEVPKSQFEILGAKTQSDFINLPPKNEDISYVLHKRHIMNGTAQKEEIKQYEKCDTERSNVEIQEITKLADELKKSKVKIKTEPESSFLFTQNIDLSKVDPVTLEVDKSVMPIQHLSSPKRDITHIDPVLLETLNSKLSQIESDSPTSSKTESIKPQHKIFIMQSDRQVKKEIKVTEDNAVQKVEEKKDIEVKPKAKIKTDIKPKRVIKPRMQPGKKGGKTNKTKVRITSFSSDDESLDSDDVFGSAEATPTRVEFSPPQMRKEMESILKFESERKYLQYTMSSTEVEGSPPTSRKKTEKQYDSGLEPNVQTELRRISERSFSIPSSEDEFNIKTADMQPVFADAPQELLKTVEEIDKEDVDKSLDETLKEELTTIDNEREKEKQLLQAEIENDLKDLRVPAKN</sequence>
<evidence type="ECO:0000256" key="1">
    <source>
        <dbReference type="SAM" id="MobiDB-lite"/>
    </source>
</evidence>
<name>A0AAV8Y3Q0_9CUCU</name>
<feature type="compositionally biased region" description="Acidic residues" evidence="1">
    <location>
        <begin position="334"/>
        <end position="343"/>
    </location>
</feature>
<keyword evidence="3" id="KW-1185">Reference proteome</keyword>